<name>A0A195B4N4_9HYME</name>
<reference evidence="2 3" key="1">
    <citation type="submission" date="2015-09" db="EMBL/GenBank/DDBJ databases">
        <title>Atta colombica WGS genome.</title>
        <authorList>
            <person name="Nygaard S."/>
            <person name="Hu H."/>
            <person name="Boomsma J."/>
            <person name="Zhang G."/>
        </authorList>
    </citation>
    <scope>NUCLEOTIDE SEQUENCE [LARGE SCALE GENOMIC DNA]</scope>
    <source>
        <strain evidence="2">Treedump-2</strain>
        <tissue evidence="2">Whole body</tissue>
    </source>
</reference>
<feature type="region of interest" description="Disordered" evidence="1">
    <location>
        <begin position="75"/>
        <end position="107"/>
    </location>
</feature>
<evidence type="ECO:0000313" key="2">
    <source>
        <dbReference type="EMBL" id="KYM79235.1"/>
    </source>
</evidence>
<evidence type="ECO:0000313" key="3">
    <source>
        <dbReference type="Proteomes" id="UP000078540"/>
    </source>
</evidence>
<dbReference type="Proteomes" id="UP000078540">
    <property type="component" value="Unassembled WGS sequence"/>
</dbReference>
<dbReference type="AlphaFoldDB" id="A0A195B4N4"/>
<proteinExistence type="predicted"/>
<keyword evidence="3" id="KW-1185">Reference proteome</keyword>
<organism evidence="2 3">
    <name type="scientific">Atta colombica</name>
    <dbReference type="NCBI Taxonomy" id="520822"/>
    <lineage>
        <taxon>Eukaryota</taxon>
        <taxon>Metazoa</taxon>
        <taxon>Ecdysozoa</taxon>
        <taxon>Arthropoda</taxon>
        <taxon>Hexapoda</taxon>
        <taxon>Insecta</taxon>
        <taxon>Pterygota</taxon>
        <taxon>Neoptera</taxon>
        <taxon>Endopterygota</taxon>
        <taxon>Hymenoptera</taxon>
        <taxon>Apocrita</taxon>
        <taxon>Aculeata</taxon>
        <taxon>Formicoidea</taxon>
        <taxon>Formicidae</taxon>
        <taxon>Myrmicinae</taxon>
        <taxon>Atta</taxon>
    </lineage>
</organism>
<dbReference type="EMBL" id="KQ976618">
    <property type="protein sequence ID" value="KYM79235.1"/>
    <property type="molecule type" value="Genomic_DNA"/>
</dbReference>
<protein>
    <submittedName>
        <fullName evidence="2">Uncharacterized protein</fullName>
    </submittedName>
</protein>
<accession>A0A195B4N4</accession>
<evidence type="ECO:0000256" key="1">
    <source>
        <dbReference type="SAM" id="MobiDB-lite"/>
    </source>
</evidence>
<gene>
    <name evidence="2" type="ORF">ALC53_10401</name>
</gene>
<sequence length="216" mass="23723">MQFFKVPRRNLFSKHVSLNHVREITFAPCVSGKSAVSEDLTHVRHRKDAASRLPYRTNGSGQVVAAAVGRIKGSECGSGRKRSAGTVTNAPWTHAVPPRKRGREKDKERACLEGDLTKLKRNEPESFSLLIVLRTILFLRLVPPHSNLAYVQTIFVARQTVRHKTRLPLAASARCTLFGPPVFNDKRAAVGVLAESSALCARAAEDAGRRGHVGLD</sequence>